<comment type="caution">
    <text evidence="1">The sequence shown here is derived from an EMBL/GenBank/DDBJ whole genome shotgun (WGS) entry which is preliminary data.</text>
</comment>
<dbReference type="Pfam" id="PF23140">
    <property type="entry name" value="Gp80"/>
    <property type="match status" value="1"/>
</dbReference>
<protein>
    <submittedName>
        <fullName evidence="1">Uncharacterized protein</fullName>
    </submittedName>
</protein>
<proteinExistence type="predicted"/>
<organism evidence="1 2">
    <name type="scientific">Nocardia nova</name>
    <dbReference type="NCBI Taxonomy" id="37330"/>
    <lineage>
        <taxon>Bacteria</taxon>
        <taxon>Bacillati</taxon>
        <taxon>Actinomycetota</taxon>
        <taxon>Actinomycetes</taxon>
        <taxon>Mycobacteriales</taxon>
        <taxon>Nocardiaceae</taxon>
        <taxon>Nocardia</taxon>
    </lineage>
</organism>
<name>A0A2S6A7P5_9NOCA</name>
<dbReference type="EMBL" id="PSZC01000050">
    <property type="protein sequence ID" value="PPJ29049.1"/>
    <property type="molecule type" value="Genomic_DNA"/>
</dbReference>
<accession>A0A2S6A7P5</accession>
<dbReference type="OrthoDB" id="4556155at2"/>
<evidence type="ECO:0000313" key="2">
    <source>
        <dbReference type="Proteomes" id="UP000239874"/>
    </source>
</evidence>
<evidence type="ECO:0000313" key="1">
    <source>
        <dbReference type="EMBL" id="PPJ29049.1"/>
    </source>
</evidence>
<dbReference type="AlphaFoldDB" id="A0A2S6A7P5"/>
<gene>
    <name evidence="1" type="ORF">C5E45_34280</name>
</gene>
<dbReference type="RefSeq" id="WP_104379429.1">
    <property type="nucleotide sequence ID" value="NZ_PSZC01000050.1"/>
</dbReference>
<reference evidence="1 2" key="1">
    <citation type="submission" date="2018-02" db="EMBL/GenBank/DDBJ databases">
        <title>8 Nocardia nova and 1 Nocardia cyriacigeorgica strain used for evolution to TMP-SMX.</title>
        <authorList>
            <person name="Mehta H."/>
            <person name="Weng J."/>
            <person name="Shamoo Y."/>
        </authorList>
    </citation>
    <scope>NUCLEOTIDE SEQUENCE [LARGE SCALE GENOMIC DNA]</scope>
    <source>
        <strain evidence="1 2">MDA3139</strain>
    </source>
</reference>
<dbReference type="InterPro" id="IPR056908">
    <property type="entry name" value="Gp80-like"/>
</dbReference>
<sequence>MAIAVTATKNTLCNAYAGIGGANTYVSIHTGDPGTSGANEATGGSPAYARVATTWGAASNGQVSGSQVTINLPAGTYTYAGLWTSASGGTFIDKVAIASTTLGSQGTLLVTPTFTMT</sequence>
<dbReference type="Proteomes" id="UP000239874">
    <property type="component" value="Unassembled WGS sequence"/>
</dbReference>